<evidence type="ECO:0000313" key="6">
    <source>
        <dbReference type="EMBL" id="MEQ2563253.1"/>
    </source>
</evidence>
<dbReference type="Proteomes" id="UP001437460">
    <property type="component" value="Unassembled WGS sequence"/>
</dbReference>
<dbReference type="InterPro" id="IPR028082">
    <property type="entry name" value="Peripla_BP_I"/>
</dbReference>
<organism evidence="6 7">
    <name type="scientific">Ventrimonas faecis</name>
    <dbReference type="NCBI Taxonomy" id="3133170"/>
    <lineage>
        <taxon>Bacteria</taxon>
        <taxon>Bacillati</taxon>
        <taxon>Bacillota</taxon>
        <taxon>Clostridia</taxon>
        <taxon>Lachnospirales</taxon>
        <taxon>Lachnospiraceae</taxon>
        <taxon>Ventrimonas</taxon>
    </lineage>
</organism>
<keyword evidence="4" id="KW-0804">Transcription</keyword>
<evidence type="ECO:0000256" key="3">
    <source>
        <dbReference type="ARBA" id="ARBA00023125"/>
    </source>
</evidence>
<protein>
    <submittedName>
        <fullName evidence="6">Substrate-binding domain-containing protein</fullName>
    </submittedName>
</protein>
<evidence type="ECO:0000313" key="7">
    <source>
        <dbReference type="Proteomes" id="UP001437460"/>
    </source>
</evidence>
<evidence type="ECO:0000256" key="1">
    <source>
        <dbReference type="ARBA" id="ARBA00022491"/>
    </source>
</evidence>
<dbReference type="PANTHER" id="PTHR30146:SF148">
    <property type="entry name" value="HTH-TYPE TRANSCRIPTIONAL REPRESSOR PURR-RELATED"/>
    <property type="match status" value="1"/>
</dbReference>
<accession>A0ABV1HLR5</accession>
<evidence type="ECO:0000256" key="2">
    <source>
        <dbReference type="ARBA" id="ARBA00023015"/>
    </source>
</evidence>
<dbReference type="Pfam" id="PF13377">
    <property type="entry name" value="Peripla_BP_3"/>
    <property type="match status" value="1"/>
</dbReference>
<dbReference type="RefSeq" id="WP_349229433.1">
    <property type="nucleotide sequence ID" value="NZ_JBBMFJ010000016.1"/>
</dbReference>
<dbReference type="PANTHER" id="PTHR30146">
    <property type="entry name" value="LACI-RELATED TRANSCRIPTIONAL REPRESSOR"/>
    <property type="match status" value="1"/>
</dbReference>
<feature type="domain" description="Transcriptional regulator LacI/GalR-like sensor" evidence="5">
    <location>
        <begin position="95"/>
        <end position="254"/>
    </location>
</feature>
<name>A0ABV1HLR5_9FIRM</name>
<gene>
    <name evidence="6" type="ORF">WMO41_08790</name>
</gene>
<reference evidence="6 7" key="1">
    <citation type="submission" date="2024-03" db="EMBL/GenBank/DDBJ databases">
        <title>Human intestinal bacterial collection.</title>
        <authorList>
            <person name="Pauvert C."/>
            <person name="Hitch T.C.A."/>
            <person name="Clavel T."/>
        </authorList>
    </citation>
    <scope>NUCLEOTIDE SEQUENCE [LARGE SCALE GENOMIC DNA]</scope>
    <source>
        <strain evidence="6 7">CLA-AP-H27</strain>
    </source>
</reference>
<comment type="caution">
    <text evidence="6">The sequence shown here is derived from an EMBL/GenBank/DDBJ whole genome shotgun (WGS) entry which is preliminary data.</text>
</comment>
<keyword evidence="7" id="KW-1185">Reference proteome</keyword>
<dbReference type="InterPro" id="IPR046335">
    <property type="entry name" value="LacI/GalR-like_sensor"/>
</dbReference>
<keyword evidence="1" id="KW-0678">Repressor</keyword>
<dbReference type="Gene3D" id="3.40.50.2300">
    <property type="match status" value="2"/>
</dbReference>
<evidence type="ECO:0000259" key="5">
    <source>
        <dbReference type="Pfam" id="PF13377"/>
    </source>
</evidence>
<evidence type="ECO:0000256" key="4">
    <source>
        <dbReference type="ARBA" id="ARBA00023163"/>
    </source>
</evidence>
<proteinExistence type="predicted"/>
<dbReference type="SUPFAM" id="SSF53822">
    <property type="entry name" value="Periplasmic binding protein-like I"/>
    <property type="match status" value="1"/>
</dbReference>
<keyword evidence="2" id="KW-0805">Transcription regulation</keyword>
<dbReference type="CDD" id="cd06267">
    <property type="entry name" value="PBP1_LacI_sugar_binding-like"/>
    <property type="match status" value="1"/>
</dbReference>
<sequence length="268" mass="30049">MPLILGWTIHGVLLYNTSEDPEKEYQAILQALDHRVQGILMLPVIGTKRRTVELLKKAEEDGIHVVLIDRNVPDGEFAAVFVDNRKTIYDGISLFLKAWHEKIGIITCPEVLRDGMTRLDGYVACLADVGIVLRKEYIYQGDFSQESGYQACLYFRTLPDPPTAVLATCSSETLGCIRYLNENGLTPGLDVGLIGFDDISTLNTIGYPVTMLDCPMRSMGEVAYEMLNDRMNGRTDEKKCKRVLMESRILIRGSERRGGRNYAGYGVK</sequence>
<dbReference type="EMBL" id="JBBMFJ010000016">
    <property type="protein sequence ID" value="MEQ2563253.1"/>
    <property type="molecule type" value="Genomic_DNA"/>
</dbReference>
<keyword evidence="3" id="KW-0238">DNA-binding</keyword>